<evidence type="ECO:0008006" key="3">
    <source>
        <dbReference type="Google" id="ProtNLM"/>
    </source>
</evidence>
<dbReference type="OrthoDB" id="8679465at2"/>
<proteinExistence type="predicted"/>
<protein>
    <recommendedName>
        <fullName evidence="3">LysR substrate binding domain-containing protein</fullName>
    </recommendedName>
</protein>
<dbReference type="RefSeq" id="WP_135956230.1">
    <property type="nucleotide sequence ID" value="NZ_JABCKY010000007.1"/>
</dbReference>
<evidence type="ECO:0000313" key="2">
    <source>
        <dbReference type="Proteomes" id="UP000567186"/>
    </source>
</evidence>
<gene>
    <name evidence="1" type="ORF">HIU99_15580</name>
</gene>
<keyword evidence="2" id="KW-1185">Reference proteome</keyword>
<sequence>MTSLLYFKRMGQLPKIAAHTNTIENMRALIGKVLGYGLTHFRPQVDLTFTGDRLVTLPVTGVSPGIDIIAGYANRNESWLPDKTRAFLEETRAYFASGTARKYFVPHPS</sequence>
<evidence type="ECO:0000313" key="1">
    <source>
        <dbReference type="EMBL" id="NMT65007.1"/>
    </source>
</evidence>
<dbReference type="Proteomes" id="UP000567186">
    <property type="component" value="Unassembled WGS sequence"/>
</dbReference>
<reference evidence="1 2" key="1">
    <citation type="submission" date="2020-04" db="EMBL/GenBank/DDBJ databases">
        <title>Marinobacter oceani sp. nov., isolated from marine solar saltern.</title>
        <authorList>
            <person name="Chen X.-Y."/>
        </authorList>
    </citation>
    <scope>NUCLEOTIDE SEQUENCE [LARGE SCALE GENOMIC DNA]</scope>
    <source>
        <strain evidence="1 2">W62</strain>
    </source>
</reference>
<dbReference type="EMBL" id="JABCKY010000007">
    <property type="protein sequence ID" value="NMT65007.1"/>
    <property type="molecule type" value="Genomic_DNA"/>
</dbReference>
<accession>A0A7Y0WTM1</accession>
<dbReference type="Gene3D" id="3.40.190.10">
    <property type="entry name" value="Periplasmic binding protein-like II"/>
    <property type="match status" value="2"/>
</dbReference>
<comment type="caution">
    <text evidence="1">The sequence shown here is derived from an EMBL/GenBank/DDBJ whole genome shotgun (WGS) entry which is preliminary data.</text>
</comment>
<name>A0A7Y0WTM1_9GAMM</name>
<dbReference type="AlphaFoldDB" id="A0A7Y0WTM1"/>
<organism evidence="1 2">
    <name type="scientific">Marinobacter orientalis</name>
    <dbReference type="NCBI Taxonomy" id="1928859"/>
    <lineage>
        <taxon>Bacteria</taxon>
        <taxon>Pseudomonadati</taxon>
        <taxon>Pseudomonadota</taxon>
        <taxon>Gammaproteobacteria</taxon>
        <taxon>Pseudomonadales</taxon>
        <taxon>Marinobacteraceae</taxon>
        <taxon>Marinobacter</taxon>
    </lineage>
</organism>